<comment type="caution">
    <text evidence="3">The sequence shown here is derived from an EMBL/GenBank/DDBJ whole genome shotgun (WGS) entry which is preliminary data.</text>
</comment>
<dbReference type="Gene3D" id="3.40.190.120">
    <property type="entry name" value="Osmoprotection protein (prox), domain 2"/>
    <property type="match status" value="1"/>
</dbReference>
<dbReference type="AlphaFoldDB" id="A0A841HVH9"/>
<dbReference type="SUPFAM" id="SSF53850">
    <property type="entry name" value="Periplasmic binding protein-like II"/>
    <property type="match status" value="1"/>
</dbReference>
<evidence type="ECO:0000313" key="3">
    <source>
        <dbReference type="EMBL" id="MBB6096926.1"/>
    </source>
</evidence>
<dbReference type="Gene3D" id="3.40.190.10">
    <property type="entry name" value="Periplasmic binding protein-like II"/>
    <property type="match status" value="1"/>
</dbReference>
<proteinExistence type="predicted"/>
<reference evidence="3 4" key="1">
    <citation type="submission" date="2020-08" db="EMBL/GenBank/DDBJ databases">
        <title>Genomic Encyclopedia of Type Strains, Phase IV (KMG-IV): sequencing the most valuable type-strain genomes for metagenomic binning, comparative biology and taxonomic classification.</title>
        <authorList>
            <person name="Goeker M."/>
        </authorList>
    </citation>
    <scope>NUCLEOTIDE SEQUENCE [LARGE SCALE GENOMIC DNA]</scope>
    <source>
        <strain evidence="3 4">DSM 21458</strain>
    </source>
</reference>
<dbReference type="Pfam" id="PF04069">
    <property type="entry name" value="OpuAC"/>
    <property type="match status" value="1"/>
</dbReference>
<name>A0A841HVH9_9DEIO</name>
<feature type="chain" id="PRO_5032559178" evidence="1">
    <location>
        <begin position="18"/>
        <end position="301"/>
    </location>
</feature>
<sequence length="301" mass="32177">MKRTLLLTALLFGGALAQKPVTVGSKLDTEGSLLGQMILLVLEDAGIRTVDKTILGDTSVVRKALLAGEIDIYPEYTGTALNVFFPRQQIDAAAFKDPKKSYATAKRLDAANGVTWLTPAAANNTWAVAVPRKLATENRLKSLADLARYLKDGGRFKIAGSPEFFNRDDSFKAFEQAYGFKLRADQKLVLAGAATPQTQAAAAQGANGVNAAMAYGTDGSLAALDLITLSDPKGAQPVYAPAPIVRDATLKAYPQLAPRLNKVFASLDDATLQRLNGEIAVEGKNPRDVARAYLKGKKLIR</sequence>
<evidence type="ECO:0000259" key="2">
    <source>
        <dbReference type="Pfam" id="PF04069"/>
    </source>
</evidence>
<organism evidence="3 4">
    <name type="scientific">Deinobacterium chartae</name>
    <dbReference type="NCBI Taxonomy" id="521158"/>
    <lineage>
        <taxon>Bacteria</taxon>
        <taxon>Thermotogati</taxon>
        <taxon>Deinococcota</taxon>
        <taxon>Deinococci</taxon>
        <taxon>Deinococcales</taxon>
        <taxon>Deinococcaceae</taxon>
        <taxon>Deinobacterium</taxon>
    </lineage>
</organism>
<evidence type="ECO:0000313" key="4">
    <source>
        <dbReference type="Proteomes" id="UP000569951"/>
    </source>
</evidence>
<feature type="domain" description="ABC-type glycine betaine transport system substrate-binding" evidence="2">
    <location>
        <begin position="19"/>
        <end position="295"/>
    </location>
</feature>
<feature type="signal peptide" evidence="1">
    <location>
        <begin position="1"/>
        <end position="17"/>
    </location>
</feature>
<dbReference type="EMBL" id="JACHHG010000001">
    <property type="protein sequence ID" value="MBB6096926.1"/>
    <property type="molecule type" value="Genomic_DNA"/>
</dbReference>
<dbReference type="GO" id="GO:0043190">
    <property type="term" value="C:ATP-binding cassette (ABC) transporter complex"/>
    <property type="evidence" value="ECO:0007669"/>
    <property type="project" value="InterPro"/>
</dbReference>
<dbReference type="GO" id="GO:0022857">
    <property type="term" value="F:transmembrane transporter activity"/>
    <property type="evidence" value="ECO:0007669"/>
    <property type="project" value="InterPro"/>
</dbReference>
<keyword evidence="1" id="KW-0732">Signal</keyword>
<dbReference type="Proteomes" id="UP000569951">
    <property type="component" value="Unassembled WGS sequence"/>
</dbReference>
<evidence type="ECO:0000256" key="1">
    <source>
        <dbReference type="SAM" id="SignalP"/>
    </source>
</evidence>
<accession>A0A841HVH9</accession>
<protein>
    <submittedName>
        <fullName evidence="3">Osmoprotectant transport system substrate-binding protein</fullName>
    </submittedName>
</protein>
<dbReference type="RefSeq" id="WP_183983830.1">
    <property type="nucleotide sequence ID" value="NZ_JACHHG010000001.1"/>
</dbReference>
<gene>
    <name evidence="3" type="ORF">HNR42_000338</name>
</gene>
<dbReference type="InterPro" id="IPR007210">
    <property type="entry name" value="ABC_Gly_betaine_transp_sub-bd"/>
</dbReference>
<keyword evidence="4" id="KW-1185">Reference proteome</keyword>
<dbReference type="CDD" id="cd13616">
    <property type="entry name" value="PBP2_OsmF"/>
    <property type="match status" value="1"/>
</dbReference>